<dbReference type="PANTHER" id="PTHR31268:SF32">
    <property type="entry name" value="GALACTINOL--SUCROSE GALACTOSYLTRANSFERASE 2-RELATED"/>
    <property type="match status" value="1"/>
</dbReference>
<comment type="catalytic activity">
    <reaction evidence="1">
        <text>Hydrolysis of terminal, non-reducing alpha-D-galactose residues in alpha-D-galactosides, including galactose oligosaccharides, galactomannans and galactolipids.</text>
        <dbReference type="EC" id="3.2.1.22"/>
    </reaction>
</comment>
<comment type="similarity">
    <text evidence="2">Belongs to the glycosyl hydrolases 36 family.</text>
</comment>
<evidence type="ECO:0000313" key="5">
    <source>
        <dbReference type="EMBL" id="KKK19323.1"/>
    </source>
</evidence>
<dbReference type="InterPro" id="IPR017853">
    <property type="entry name" value="GH"/>
</dbReference>
<dbReference type="GO" id="GO:0047274">
    <property type="term" value="F:galactinol-sucrose galactosyltransferase activity"/>
    <property type="evidence" value="ECO:0007669"/>
    <property type="project" value="UniProtKB-EC"/>
</dbReference>
<dbReference type="AlphaFoldDB" id="A0A0F8UIF6"/>
<dbReference type="InterPro" id="IPR013785">
    <property type="entry name" value="Aldolase_TIM"/>
</dbReference>
<dbReference type="GO" id="GO:0004557">
    <property type="term" value="F:alpha-galactosidase activity"/>
    <property type="evidence" value="ECO:0007669"/>
    <property type="project" value="UniProtKB-EC"/>
</dbReference>
<reference evidence="5 6" key="1">
    <citation type="submission" date="2015-02" db="EMBL/GenBank/DDBJ databases">
        <title>Draft Genome Sequences of Two Closely-Related Aflatoxigenic Aspergillus Species Obtained from the Cote d'Ivoire.</title>
        <authorList>
            <person name="Moore G.G."/>
            <person name="Beltz S.B."/>
            <person name="Mack B.M."/>
        </authorList>
    </citation>
    <scope>NUCLEOTIDE SEQUENCE [LARGE SCALE GENOMIC DNA]</scope>
    <source>
        <strain evidence="5 6">SRRC1432</strain>
    </source>
</reference>
<comment type="catalytic activity">
    <reaction evidence="4">
        <text>alpha-D-galactosyl-(1-&gt;3)-1D-myo-inositol + sucrose = raffinose + myo-inositol</text>
        <dbReference type="Rhea" id="RHEA:20161"/>
        <dbReference type="ChEBI" id="CHEBI:16634"/>
        <dbReference type="ChEBI" id="CHEBI:17268"/>
        <dbReference type="ChEBI" id="CHEBI:17505"/>
        <dbReference type="ChEBI" id="CHEBI:17992"/>
        <dbReference type="EC" id="2.4.1.82"/>
    </reaction>
</comment>
<proteinExistence type="inferred from homology"/>
<evidence type="ECO:0000256" key="2">
    <source>
        <dbReference type="ARBA" id="ARBA00007240"/>
    </source>
</evidence>
<dbReference type="PANTHER" id="PTHR31268">
    <property type="match status" value="1"/>
</dbReference>
<accession>A0A0F8UIF6</accession>
<dbReference type="Pfam" id="PF05691">
    <property type="entry name" value="Raffinose_syn"/>
    <property type="match status" value="1"/>
</dbReference>
<dbReference type="InterPro" id="IPR008811">
    <property type="entry name" value="Glycosyl_hydrolases_36"/>
</dbReference>
<keyword evidence="6" id="KW-1185">Reference proteome</keyword>
<dbReference type="EMBL" id="JYKN01001703">
    <property type="protein sequence ID" value="KKK19323.1"/>
    <property type="molecule type" value="Genomic_DNA"/>
</dbReference>
<evidence type="ECO:0000313" key="6">
    <source>
        <dbReference type="Proteomes" id="UP000034947"/>
    </source>
</evidence>
<sequence length="875" mass="96984">MKSITSAFRRLVGMEDSVPQVTCYPPLGQVTCAKNTPLRFTVVLESDREDWEVQIWHNIGVPEWTALPLPKCVSDAVPLLNGDQAPNSRQAFSDEIVRPSCAGQFQFTVRFRETSQTDWRWVNQEPRIADGELIFASPRTAAENFAEYFENLSSEIEIQTRQSEAPGAVLWHLAGSVDAVEDGNPGVVRTLPLGTPSSVSRFFALIRMWTPWLGPRQGKGKFELNEDALLCSFLRTDGVHVVLLGVSGIDNVLTVLGSGANGEVLVKAQNDNTTSARFQILASAAEDFEVAMSALIYEARKLVRPYTTQDVVETCPQKDPEAQWLSTWADGLTYCTWNGLGQNLTEGKVLSALRELKKHGINITNLIMDDNWQTLDNEGKAQWDRAWKQFEANPKAFPHGLKKTVDAIREENRNIDTIAVWHSLLGYWHGISPEGELAALYKTKEVEIKNPGTGKDIDAKRSPVLAIDPQDVQRFYDDFYRFLSSAGINGVKTDAQYFLDLLVNPEDRRRFTSSYQDAWSISSSRYFDTKVISCMSLFPQNIFHSLLPTNKFTIPVRNSDDFFPDVESSHPWHLFCNAHNALFTRYLNVIPDWDMFQTTGAYAGFHAAARCVSGGPVYITDVPGKHNLDLINQITAPTIQGTTVILRPSIIGRTLDMYHDLNEGHILRVGTYTGRAPTGSGIIGLFNIASSTKSCIIPVSDFPGVHNPDAQYVVRAHTSGKLAEGLHASDSSAVVSVKLDPKGWEILTVYPTQSFTLKGGSEPTYVSVLGLLGKMTGIAALLMSDICIESNGRLRFDVSLKALGILGIYISDLPRWDIEENCMVTISGRAIPRETVRKSGGKKGKVLEIDLQTAWKELGLDAGWSNEIRATLFIG</sequence>
<evidence type="ECO:0000256" key="1">
    <source>
        <dbReference type="ARBA" id="ARBA00001255"/>
    </source>
</evidence>
<dbReference type="SUPFAM" id="SSF51445">
    <property type="entry name" value="(Trans)glycosidases"/>
    <property type="match status" value="1"/>
</dbReference>
<protein>
    <submittedName>
        <fullName evidence="5">Uncharacterized protein</fullName>
    </submittedName>
</protein>
<name>A0A0F8UIF6_9EURO</name>
<dbReference type="Gene3D" id="3.20.20.70">
    <property type="entry name" value="Aldolase class I"/>
    <property type="match status" value="1"/>
</dbReference>
<gene>
    <name evidence="5" type="ORF">AOCH_004680</name>
</gene>
<evidence type="ECO:0000256" key="4">
    <source>
        <dbReference type="ARBA" id="ARBA00049426"/>
    </source>
</evidence>
<comment type="caution">
    <text evidence="5">The sequence shown here is derived from an EMBL/GenBank/DDBJ whole genome shotgun (WGS) entry which is preliminary data.</text>
</comment>
<keyword evidence="3" id="KW-0119">Carbohydrate metabolism</keyword>
<dbReference type="OrthoDB" id="4664297at2759"/>
<organism evidence="5 6">
    <name type="scientific">Aspergillus ochraceoroseus</name>
    <dbReference type="NCBI Taxonomy" id="138278"/>
    <lineage>
        <taxon>Eukaryota</taxon>
        <taxon>Fungi</taxon>
        <taxon>Dikarya</taxon>
        <taxon>Ascomycota</taxon>
        <taxon>Pezizomycotina</taxon>
        <taxon>Eurotiomycetes</taxon>
        <taxon>Eurotiomycetidae</taxon>
        <taxon>Eurotiales</taxon>
        <taxon>Aspergillaceae</taxon>
        <taxon>Aspergillus</taxon>
        <taxon>Aspergillus subgen. Nidulantes</taxon>
    </lineage>
</organism>
<dbReference type="FunFam" id="3.20.20.70:FF:000222">
    <property type="entry name" value="Raffinose synthase Sip1 protein"/>
    <property type="match status" value="1"/>
</dbReference>
<evidence type="ECO:0000256" key="3">
    <source>
        <dbReference type="ARBA" id="ARBA00023277"/>
    </source>
</evidence>
<dbReference type="Proteomes" id="UP000034947">
    <property type="component" value="Unassembled WGS sequence"/>
</dbReference>
<dbReference type="VEuPathDB" id="FungiDB:P175DRAFT_0228750"/>